<sequence length="347" mass="38383">MTNSNFKPAEQAPLKIKKEKSLSSPVCHARQPIIRSDWVGRKTNNPILSNSDFDGTICMQDTGHVLVDAHGCGAEARAKYEEEIKAGTRAFRDISDEMWGSLTIPFEDGFVVMEKSLEMDSGFKDFHQYCVANGFPFNVISAGLKPVLRRVLDNFLGEAESSSIDIVANDATFKADGTWKPIWRHDVDAGHDKALSVNEARSQAQSECLPDEMPLIVFIGDGISDLAAAGEADVLFARRGLRLEQHCIEKGIKYTPFDSFSDIKKDIEKISAEDQKKTGGVGKPVRYNPRANLWRRISSKEAVPTLMTAATPSKEEKMFLWPETFSESQPQGVPKTIDEGSEEPVGV</sequence>
<evidence type="ECO:0000256" key="1">
    <source>
        <dbReference type="ARBA" id="ARBA00022801"/>
    </source>
</evidence>
<name>A0A9W9K8U5_9EURO</name>
<protein>
    <submittedName>
        <fullName evidence="3">Pdp3-interacting factor 1</fullName>
    </submittedName>
</protein>
<dbReference type="Gene3D" id="3.90.1470.20">
    <property type="match status" value="1"/>
</dbReference>
<dbReference type="NCBIfam" id="TIGR01488">
    <property type="entry name" value="HAD-SF-IB"/>
    <property type="match status" value="1"/>
</dbReference>
<dbReference type="SUPFAM" id="SSF56784">
    <property type="entry name" value="HAD-like"/>
    <property type="match status" value="1"/>
</dbReference>
<reference evidence="3" key="2">
    <citation type="journal article" date="2023" name="IMA Fungus">
        <title>Comparative genomic study of the Penicillium genus elucidates a diverse pangenome and 15 lateral gene transfer events.</title>
        <authorList>
            <person name="Petersen C."/>
            <person name="Sorensen T."/>
            <person name="Nielsen M.R."/>
            <person name="Sondergaard T.E."/>
            <person name="Sorensen J.L."/>
            <person name="Fitzpatrick D.A."/>
            <person name="Frisvad J.C."/>
            <person name="Nielsen K.L."/>
        </authorList>
    </citation>
    <scope>NUCLEOTIDE SEQUENCE</scope>
    <source>
        <strain evidence="3">IBT 30069</strain>
    </source>
</reference>
<dbReference type="PANTHER" id="PTHR28181">
    <property type="entry name" value="UPF0655 PROTEIN YCR015C"/>
    <property type="match status" value="1"/>
</dbReference>
<dbReference type="InterPro" id="IPR036412">
    <property type="entry name" value="HAD-like_sf"/>
</dbReference>
<dbReference type="InterPro" id="IPR050849">
    <property type="entry name" value="HAD-like_hydrolase_phosphatase"/>
</dbReference>
<evidence type="ECO:0000313" key="4">
    <source>
        <dbReference type="Proteomes" id="UP001149165"/>
    </source>
</evidence>
<dbReference type="PANTHER" id="PTHR28181:SF2">
    <property type="entry name" value="PHOSPHORIC MONOESTER HYDROLASE"/>
    <property type="match status" value="1"/>
</dbReference>
<comment type="caution">
    <text evidence="3">The sequence shown here is derived from an EMBL/GenBank/DDBJ whole genome shotgun (WGS) entry which is preliminary data.</text>
</comment>
<keyword evidence="1" id="KW-0378">Hydrolase</keyword>
<organism evidence="3 4">
    <name type="scientific">Penicillium angulare</name>
    <dbReference type="NCBI Taxonomy" id="116970"/>
    <lineage>
        <taxon>Eukaryota</taxon>
        <taxon>Fungi</taxon>
        <taxon>Dikarya</taxon>
        <taxon>Ascomycota</taxon>
        <taxon>Pezizomycotina</taxon>
        <taxon>Eurotiomycetes</taxon>
        <taxon>Eurotiomycetidae</taxon>
        <taxon>Eurotiales</taxon>
        <taxon>Aspergillaceae</taxon>
        <taxon>Penicillium</taxon>
    </lineage>
</organism>
<dbReference type="NCBIfam" id="TIGR01489">
    <property type="entry name" value="DKMTPPase-SF"/>
    <property type="match status" value="1"/>
</dbReference>
<dbReference type="InterPro" id="IPR023214">
    <property type="entry name" value="HAD_sf"/>
</dbReference>
<dbReference type="Gene3D" id="3.40.50.1000">
    <property type="entry name" value="HAD superfamily/HAD-like"/>
    <property type="match status" value="1"/>
</dbReference>
<dbReference type="AlphaFoldDB" id="A0A9W9K8U5"/>
<dbReference type="OrthoDB" id="2342176at2759"/>
<dbReference type="Proteomes" id="UP001149165">
    <property type="component" value="Unassembled WGS sequence"/>
</dbReference>
<feature type="region of interest" description="Disordered" evidence="2">
    <location>
        <begin position="324"/>
        <end position="347"/>
    </location>
</feature>
<keyword evidence="4" id="KW-1185">Reference proteome</keyword>
<dbReference type="EMBL" id="JAPQKH010000005">
    <property type="protein sequence ID" value="KAJ5097185.1"/>
    <property type="molecule type" value="Genomic_DNA"/>
</dbReference>
<evidence type="ECO:0000313" key="3">
    <source>
        <dbReference type="EMBL" id="KAJ5097185.1"/>
    </source>
</evidence>
<proteinExistence type="predicted"/>
<dbReference type="InterPro" id="IPR006384">
    <property type="entry name" value="HAD_hydro_PyrdxlP_Pase-like"/>
</dbReference>
<dbReference type="GO" id="GO:0016791">
    <property type="term" value="F:phosphatase activity"/>
    <property type="evidence" value="ECO:0007669"/>
    <property type="project" value="InterPro"/>
</dbReference>
<accession>A0A9W9K8U5</accession>
<dbReference type="Pfam" id="PF12710">
    <property type="entry name" value="HAD"/>
    <property type="match status" value="1"/>
</dbReference>
<reference evidence="3" key="1">
    <citation type="submission" date="2022-11" db="EMBL/GenBank/DDBJ databases">
        <authorList>
            <person name="Petersen C."/>
        </authorList>
    </citation>
    <scope>NUCLEOTIDE SEQUENCE</scope>
    <source>
        <strain evidence="3">IBT 30069</strain>
    </source>
</reference>
<evidence type="ECO:0000256" key="2">
    <source>
        <dbReference type="SAM" id="MobiDB-lite"/>
    </source>
</evidence>
<gene>
    <name evidence="3" type="ORF">N7456_007906</name>
</gene>